<name>A0A1I3NRI7_9FLAO</name>
<feature type="chain" id="PRO_5011481615" description="Lipoprotein" evidence="1">
    <location>
        <begin position="25"/>
        <end position="112"/>
    </location>
</feature>
<evidence type="ECO:0008006" key="4">
    <source>
        <dbReference type="Google" id="ProtNLM"/>
    </source>
</evidence>
<sequence>MNRLKQHLLLLLALVFVTSSCVNTKTTTLKTEDCINSVEGTLIDMTGLDGCGWMIKLKDGKKVNPTNLKRFNIALTANKNITFSYTKNNDIVGICMAGQIVDITCIQDQSKE</sequence>
<accession>A0A1I3NRI7</accession>
<dbReference type="PROSITE" id="PS51257">
    <property type="entry name" value="PROKAR_LIPOPROTEIN"/>
    <property type="match status" value="1"/>
</dbReference>
<reference evidence="3" key="1">
    <citation type="submission" date="2016-10" db="EMBL/GenBank/DDBJ databases">
        <authorList>
            <person name="Varghese N."/>
            <person name="Submissions S."/>
        </authorList>
    </citation>
    <scope>NUCLEOTIDE SEQUENCE [LARGE SCALE GENOMIC DNA]</scope>
    <source>
        <strain evidence="3">DSM 28881</strain>
    </source>
</reference>
<gene>
    <name evidence="2" type="ORF">SAMN05443431_104238</name>
</gene>
<evidence type="ECO:0000313" key="3">
    <source>
        <dbReference type="Proteomes" id="UP000199559"/>
    </source>
</evidence>
<feature type="signal peptide" evidence="1">
    <location>
        <begin position="1"/>
        <end position="24"/>
    </location>
</feature>
<keyword evidence="3" id="KW-1185">Reference proteome</keyword>
<evidence type="ECO:0000313" key="2">
    <source>
        <dbReference type="EMBL" id="SFJ11819.1"/>
    </source>
</evidence>
<keyword evidence="1" id="KW-0732">Signal</keyword>
<dbReference type="AlphaFoldDB" id="A0A1I3NRI7"/>
<dbReference type="Proteomes" id="UP000199559">
    <property type="component" value="Unassembled WGS sequence"/>
</dbReference>
<proteinExistence type="predicted"/>
<dbReference type="STRING" id="1144750.SAMN05443431_104238"/>
<evidence type="ECO:0000256" key="1">
    <source>
        <dbReference type="SAM" id="SignalP"/>
    </source>
</evidence>
<dbReference type="RefSeq" id="WP_090839428.1">
    <property type="nucleotide sequence ID" value="NZ_FORM01000004.1"/>
</dbReference>
<dbReference type="EMBL" id="FORM01000004">
    <property type="protein sequence ID" value="SFJ11819.1"/>
    <property type="molecule type" value="Genomic_DNA"/>
</dbReference>
<protein>
    <recommendedName>
        <fullName evidence="4">Lipoprotein</fullName>
    </recommendedName>
</protein>
<organism evidence="2 3">
    <name type="scientific">Olleya namhaensis</name>
    <dbReference type="NCBI Taxonomy" id="1144750"/>
    <lineage>
        <taxon>Bacteria</taxon>
        <taxon>Pseudomonadati</taxon>
        <taxon>Bacteroidota</taxon>
        <taxon>Flavobacteriia</taxon>
        <taxon>Flavobacteriales</taxon>
        <taxon>Flavobacteriaceae</taxon>
    </lineage>
</organism>